<dbReference type="PANTHER" id="PTHR12526">
    <property type="entry name" value="GLYCOSYLTRANSFERASE"/>
    <property type="match status" value="1"/>
</dbReference>
<feature type="region of interest" description="Disordered" evidence="3">
    <location>
        <begin position="381"/>
        <end position="413"/>
    </location>
</feature>
<evidence type="ECO:0000313" key="6">
    <source>
        <dbReference type="Proteomes" id="UP000233786"/>
    </source>
</evidence>
<protein>
    <submittedName>
        <fullName evidence="5">Glycosyltransferase involved in cell wall biosynthesis</fullName>
    </submittedName>
</protein>
<evidence type="ECO:0000259" key="4">
    <source>
        <dbReference type="Pfam" id="PF13579"/>
    </source>
</evidence>
<accession>A0A2N3Y5U7</accession>
<keyword evidence="6" id="KW-1185">Reference proteome</keyword>
<comment type="caution">
    <text evidence="5">The sequence shown here is derived from an EMBL/GenBank/DDBJ whole genome shotgun (WGS) entry which is preliminary data.</text>
</comment>
<dbReference type="EMBL" id="PJNB01000001">
    <property type="protein sequence ID" value="PKW18280.1"/>
    <property type="molecule type" value="Genomic_DNA"/>
</dbReference>
<evidence type="ECO:0000256" key="2">
    <source>
        <dbReference type="ARBA" id="ARBA00022679"/>
    </source>
</evidence>
<keyword evidence="1" id="KW-0328">Glycosyltransferase</keyword>
<dbReference type="PANTHER" id="PTHR12526:SF510">
    <property type="entry name" value="D-INOSITOL 3-PHOSPHATE GLYCOSYLTRANSFERASE"/>
    <property type="match status" value="1"/>
</dbReference>
<dbReference type="Pfam" id="PF13579">
    <property type="entry name" value="Glyco_trans_4_4"/>
    <property type="match status" value="1"/>
</dbReference>
<dbReference type="AlphaFoldDB" id="A0A2N3Y5U7"/>
<feature type="domain" description="Glycosyltransferase subfamily 4-like N-terminal" evidence="4">
    <location>
        <begin position="30"/>
        <end position="186"/>
    </location>
</feature>
<name>A0A2N3Y5U7_SACSN</name>
<proteinExistence type="predicted"/>
<gene>
    <name evidence="5" type="ORF">A8926_6352</name>
</gene>
<sequence>MIQWLPFDETVERNMRISMIGTRGVPARYGGFETCVEEVGRRLVQRGHEVTVYCRKLGGRGPRPERHLGMRLVYLPALRRKTLETLSHTALSASHAVVRPPEVAVVFNAANAPLLPLLRLRGIPTITHVDGLEWKRAKWGPAGSAYYRRAEALAVRWSDALIADARGIQDYYRDRFNTETDYIPYGAPVLTEVGTDGITDLGLSPRRYHLVVARFEPENHVHVAVEGYLRSNARHPLVVVGSAPYADEYTASITRAAKGDPRVRLLGAVWDQRLLDQLYGNALTYIHGHSVGGTNPSLLRAMGAAAPTSAFDVRFNREVLGSFGRYFRDPGDLAALCDAAEADPAGTSLRGKEQVASLDRYTWDGVAQKYEELAARVLRADRRTTTPRGLPGARADVSAAVSMPEKPETKEVR</sequence>
<dbReference type="STRING" id="994479.GCA_000194155_07004"/>
<reference evidence="5" key="1">
    <citation type="submission" date="2017-12" db="EMBL/GenBank/DDBJ databases">
        <title>Sequencing the genomes of 1000 Actinobacteria strains.</title>
        <authorList>
            <person name="Klenk H.-P."/>
        </authorList>
    </citation>
    <scope>NUCLEOTIDE SEQUENCE [LARGE SCALE GENOMIC DNA]</scope>
    <source>
        <strain evidence="5">DSM 44228</strain>
    </source>
</reference>
<evidence type="ECO:0000256" key="3">
    <source>
        <dbReference type="SAM" id="MobiDB-lite"/>
    </source>
</evidence>
<evidence type="ECO:0000256" key="1">
    <source>
        <dbReference type="ARBA" id="ARBA00022676"/>
    </source>
</evidence>
<dbReference type="InterPro" id="IPR028098">
    <property type="entry name" value="Glyco_trans_4-like_N"/>
</dbReference>
<dbReference type="SUPFAM" id="SSF53756">
    <property type="entry name" value="UDP-Glycosyltransferase/glycogen phosphorylase"/>
    <property type="match status" value="1"/>
</dbReference>
<keyword evidence="2" id="KW-0808">Transferase</keyword>
<organism evidence="5 6">
    <name type="scientific">Saccharopolyspora spinosa</name>
    <dbReference type="NCBI Taxonomy" id="60894"/>
    <lineage>
        <taxon>Bacteria</taxon>
        <taxon>Bacillati</taxon>
        <taxon>Actinomycetota</taxon>
        <taxon>Actinomycetes</taxon>
        <taxon>Pseudonocardiales</taxon>
        <taxon>Pseudonocardiaceae</taxon>
        <taxon>Saccharopolyspora</taxon>
    </lineage>
</organism>
<dbReference type="Gene3D" id="3.40.50.2000">
    <property type="entry name" value="Glycogen Phosphorylase B"/>
    <property type="match status" value="2"/>
</dbReference>
<evidence type="ECO:0000313" key="5">
    <source>
        <dbReference type="EMBL" id="PKW18280.1"/>
    </source>
</evidence>
<dbReference type="Proteomes" id="UP000233786">
    <property type="component" value="Unassembled WGS sequence"/>
</dbReference>
<dbReference type="GO" id="GO:0016757">
    <property type="term" value="F:glycosyltransferase activity"/>
    <property type="evidence" value="ECO:0007669"/>
    <property type="project" value="UniProtKB-KW"/>
</dbReference>